<sequence length="184" mass="21135">MKTGVNQYAPAWLYEPVLAVGVLLVLSAFMSWCGASNRNCSVCLSCSSYLLILLALAELALAVMILIQGSTIDHFLRQHQQELKITNEQLQRLENNKFIPAYGLLILFIMEAVRFCCSSELHRARRHRKYRYQQLTTLSDLDDQLLTVTTEKNIATKYATLKDKYKKKYVTPETHETAIVPRYE</sequence>
<keyword evidence="3" id="KW-1185">Reference proteome</keyword>
<dbReference type="OrthoDB" id="155535at2759"/>
<comment type="caution">
    <text evidence="2">The sequence shown here is derived from an EMBL/GenBank/DDBJ whole genome shotgun (WGS) entry which is preliminary data.</text>
</comment>
<feature type="transmembrane region" description="Helical" evidence="1">
    <location>
        <begin position="12"/>
        <end position="35"/>
    </location>
</feature>
<evidence type="ECO:0000313" key="3">
    <source>
        <dbReference type="Proteomes" id="UP000294530"/>
    </source>
</evidence>
<dbReference type="Proteomes" id="UP000294530">
    <property type="component" value="Unassembled WGS sequence"/>
</dbReference>
<keyword evidence="1" id="KW-0812">Transmembrane</keyword>
<proteinExistence type="predicted"/>
<organism evidence="2 3">
    <name type="scientific">Bremia lactucae</name>
    <name type="common">Lettuce downy mildew</name>
    <dbReference type="NCBI Taxonomy" id="4779"/>
    <lineage>
        <taxon>Eukaryota</taxon>
        <taxon>Sar</taxon>
        <taxon>Stramenopiles</taxon>
        <taxon>Oomycota</taxon>
        <taxon>Peronosporomycetes</taxon>
        <taxon>Peronosporales</taxon>
        <taxon>Peronosporaceae</taxon>
        <taxon>Bremia</taxon>
    </lineage>
</organism>
<reference evidence="2 3" key="1">
    <citation type="journal article" date="2021" name="Genome Biol.">
        <title>AFLAP: assembly-free linkage analysis pipeline using k-mers from genome sequencing data.</title>
        <authorList>
            <person name="Fletcher K."/>
            <person name="Zhang L."/>
            <person name="Gil J."/>
            <person name="Han R."/>
            <person name="Cavanaugh K."/>
            <person name="Michelmore R."/>
        </authorList>
    </citation>
    <scope>NUCLEOTIDE SEQUENCE [LARGE SCALE GENOMIC DNA]</scope>
    <source>
        <strain evidence="2 3">SF5</strain>
    </source>
</reference>
<dbReference type="GeneID" id="94344888"/>
<accession>A0A976IGU4</accession>
<feature type="transmembrane region" description="Helical" evidence="1">
    <location>
        <begin position="99"/>
        <end position="117"/>
    </location>
</feature>
<dbReference type="KEGG" id="blac:94344888"/>
<evidence type="ECO:0000313" key="2">
    <source>
        <dbReference type="EMBL" id="TDH71462.1"/>
    </source>
</evidence>
<keyword evidence="1" id="KW-0472">Membrane</keyword>
<gene>
    <name evidence="2" type="ORF">CCR75_001112</name>
</gene>
<feature type="transmembrane region" description="Helical" evidence="1">
    <location>
        <begin position="47"/>
        <end position="67"/>
    </location>
</feature>
<dbReference type="EMBL" id="SHOA02000015">
    <property type="protein sequence ID" value="TDH71462.1"/>
    <property type="molecule type" value="Genomic_DNA"/>
</dbReference>
<name>A0A976IGU4_BRELC</name>
<dbReference type="AlphaFoldDB" id="A0A976IGU4"/>
<dbReference type="RefSeq" id="XP_067820961.1">
    <property type="nucleotide sequence ID" value="XM_067959217.1"/>
</dbReference>
<protein>
    <submittedName>
        <fullName evidence="2">Uncharacterized protein</fullName>
    </submittedName>
</protein>
<evidence type="ECO:0000256" key="1">
    <source>
        <dbReference type="SAM" id="Phobius"/>
    </source>
</evidence>
<keyword evidence="1" id="KW-1133">Transmembrane helix</keyword>